<dbReference type="InterPro" id="IPR036380">
    <property type="entry name" value="Isochorismatase-like_sf"/>
</dbReference>
<dbReference type="EMBL" id="BLLK01000074">
    <property type="protein sequence ID" value="GFH61383.1"/>
    <property type="molecule type" value="Genomic_DNA"/>
</dbReference>
<dbReference type="PANTHER" id="PTHR43540">
    <property type="entry name" value="PEROXYUREIDOACRYLATE/UREIDOACRYLATE AMIDOHYDROLASE-RELATED"/>
    <property type="match status" value="1"/>
</dbReference>
<organism evidence="5 6">
    <name type="scientific">Chaetoceros tenuissimus</name>
    <dbReference type="NCBI Taxonomy" id="426638"/>
    <lineage>
        <taxon>Eukaryota</taxon>
        <taxon>Sar</taxon>
        <taxon>Stramenopiles</taxon>
        <taxon>Ochrophyta</taxon>
        <taxon>Bacillariophyta</taxon>
        <taxon>Coscinodiscophyceae</taxon>
        <taxon>Chaetocerotophycidae</taxon>
        <taxon>Chaetocerotales</taxon>
        <taxon>Chaetocerotaceae</taxon>
        <taxon>Chaetoceros</taxon>
    </lineage>
</organism>
<evidence type="ECO:0000259" key="4">
    <source>
        <dbReference type="Pfam" id="PF00857"/>
    </source>
</evidence>
<comment type="similarity">
    <text evidence="1">Belongs to the isochorismatase family.</text>
</comment>
<feature type="domain" description="Isochorismatase-like" evidence="4">
    <location>
        <begin position="47"/>
        <end position="234"/>
    </location>
</feature>
<evidence type="ECO:0000256" key="1">
    <source>
        <dbReference type="ARBA" id="ARBA00006336"/>
    </source>
</evidence>
<dbReference type="AlphaFoldDB" id="A0AAD3HFS8"/>
<dbReference type="SUPFAM" id="SSF52499">
    <property type="entry name" value="Isochorismatase-like hydrolases"/>
    <property type="match status" value="1"/>
</dbReference>
<dbReference type="GO" id="GO:0016787">
    <property type="term" value="F:hydrolase activity"/>
    <property type="evidence" value="ECO:0007669"/>
    <property type="project" value="UniProtKB-KW"/>
</dbReference>
<sequence length="241" mass="25827">MYRLIATLALLASTSFAFVHNPSISYLSALKMSEAPTAPLTLNPEETACIFIEFQNEFTTEGGALYDAVKECMEKTGTLGNARKVMDTARAAGCTIIHVPIAFEKGHSEIAKEPYGILAGIKEGELFKAGEWGSEICDLMKPAEGDLVAKGKAGLCGFASTNLDFLLRQNGIKNVCLAGFLTNCCVESSMRSAYELGYSVYTLKDCCAATSVAAQDATFEHNFGMFSVPTTSEEIMGAFKA</sequence>
<dbReference type="InterPro" id="IPR050272">
    <property type="entry name" value="Isochorismatase-like_hydrls"/>
</dbReference>
<evidence type="ECO:0000313" key="5">
    <source>
        <dbReference type="EMBL" id="GFH61383.1"/>
    </source>
</evidence>
<proteinExistence type="inferred from homology"/>
<gene>
    <name evidence="5" type="ORF">CTEN210_17859</name>
</gene>
<dbReference type="InterPro" id="IPR000868">
    <property type="entry name" value="Isochorismatase-like_dom"/>
</dbReference>
<protein>
    <recommendedName>
        <fullName evidence="4">Isochorismatase-like domain-containing protein</fullName>
    </recommendedName>
</protein>
<dbReference type="CDD" id="cd00431">
    <property type="entry name" value="cysteine_hydrolases"/>
    <property type="match status" value="1"/>
</dbReference>
<evidence type="ECO:0000256" key="3">
    <source>
        <dbReference type="SAM" id="SignalP"/>
    </source>
</evidence>
<dbReference type="PANTHER" id="PTHR43540:SF16">
    <property type="entry name" value="ISOCHORISMATASE-LIKE DOMAIN-CONTAINING PROTEIN"/>
    <property type="match status" value="1"/>
</dbReference>
<keyword evidence="6" id="KW-1185">Reference proteome</keyword>
<comment type="caution">
    <text evidence="5">The sequence shown here is derived from an EMBL/GenBank/DDBJ whole genome shotgun (WGS) entry which is preliminary data.</text>
</comment>
<dbReference type="Pfam" id="PF00857">
    <property type="entry name" value="Isochorismatase"/>
    <property type="match status" value="1"/>
</dbReference>
<dbReference type="Proteomes" id="UP001054902">
    <property type="component" value="Unassembled WGS sequence"/>
</dbReference>
<name>A0AAD3HFS8_9STRA</name>
<reference evidence="5 6" key="1">
    <citation type="journal article" date="2021" name="Sci. Rep.">
        <title>The genome of the diatom Chaetoceros tenuissimus carries an ancient integrated fragment of an extant virus.</title>
        <authorList>
            <person name="Hongo Y."/>
            <person name="Kimura K."/>
            <person name="Takaki Y."/>
            <person name="Yoshida Y."/>
            <person name="Baba S."/>
            <person name="Kobayashi G."/>
            <person name="Nagasaki K."/>
            <person name="Hano T."/>
            <person name="Tomaru Y."/>
        </authorList>
    </citation>
    <scope>NUCLEOTIDE SEQUENCE [LARGE SCALE GENOMIC DNA]</scope>
    <source>
        <strain evidence="5 6">NIES-3715</strain>
    </source>
</reference>
<keyword evidence="3" id="KW-0732">Signal</keyword>
<accession>A0AAD3HFS8</accession>
<evidence type="ECO:0000313" key="6">
    <source>
        <dbReference type="Proteomes" id="UP001054902"/>
    </source>
</evidence>
<dbReference type="Gene3D" id="3.40.50.850">
    <property type="entry name" value="Isochorismatase-like"/>
    <property type="match status" value="1"/>
</dbReference>
<feature type="chain" id="PRO_5042270898" description="Isochorismatase-like domain-containing protein" evidence="3">
    <location>
        <begin position="18"/>
        <end position="241"/>
    </location>
</feature>
<evidence type="ECO:0000256" key="2">
    <source>
        <dbReference type="ARBA" id="ARBA00022801"/>
    </source>
</evidence>
<keyword evidence="2" id="KW-0378">Hydrolase</keyword>
<feature type="signal peptide" evidence="3">
    <location>
        <begin position="1"/>
        <end position="17"/>
    </location>
</feature>